<comment type="catalytic activity">
    <reaction evidence="4">
        <text>[thioredoxin]-disulfide + L-methionine + H2O = L-methionine (R)-S-oxide + [thioredoxin]-dithiol</text>
        <dbReference type="Rhea" id="RHEA:21260"/>
        <dbReference type="Rhea" id="RHEA-COMP:10698"/>
        <dbReference type="Rhea" id="RHEA-COMP:10700"/>
        <dbReference type="ChEBI" id="CHEBI:15377"/>
        <dbReference type="ChEBI" id="CHEBI:29950"/>
        <dbReference type="ChEBI" id="CHEBI:50058"/>
        <dbReference type="ChEBI" id="CHEBI:57844"/>
        <dbReference type="ChEBI" id="CHEBI:58773"/>
        <dbReference type="EC" id="1.8.4.14"/>
    </reaction>
</comment>
<name>A0A811Y5B9_NYCPR</name>
<reference evidence="6" key="1">
    <citation type="submission" date="2020-12" db="EMBL/GenBank/DDBJ databases">
        <authorList>
            <consortium name="Molecular Ecology Group"/>
        </authorList>
    </citation>
    <scope>NUCLEOTIDE SEQUENCE</scope>
    <source>
        <strain evidence="6">TBG_1078</strain>
    </source>
</reference>
<protein>
    <recommendedName>
        <fullName evidence="2">L-methionine (R)-S-oxide reductase</fullName>
        <ecNumber evidence="2">1.8.4.14</ecNumber>
    </recommendedName>
</protein>
<evidence type="ECO:0000259" key="5">
    <source>
        <dbReference type="Pfam" id="PF01641"/>
    </source>
</evidence>
<dbReference type="GO" id="GO:0033743">
    <property type="term" value="F:peptide-methionine (R)-S-oxide reductase activity"/>
    <property type="evidence" value="ECO:0007669"/>
    <property type="project" value="InterPro"/>
</dbReference>
<comment type="caution">
    <text evidence="6">The sequence shown here is derived from an EMBL/GenBank/DDBJ whole genome shotgun (WGS) entry which is preliminary data.</text>
</comment>
<sequence>MHFCVFLCCVCYDNYSSVSKYCSGTGWPSFSETHRMSGSDKSSTGMLRYWSPSSISCWLGPAGQRFCIPSVALKFQSRRHWPRPRVPFPCHSVSILCVCKSYE</sequence>
<evidence type="ECO:0000313" key="7">
    <source>
        <dbReference type="Proteomes" id="UP000645828"/>
    </source>
</evidence>
<gene>
    <name evidence="6" type="ORF">NYPRO_LOCUS2205</name>
</gene>
<feature type="domain" description="MsrB" evidence="5">
    <location>
        <begin position="5"/>
        <end position="76"/>
    </location>
</feature>
<keyword evidence="7" id="KW-1185">Reference proteome</keyword>
<evidence type="ECO:0000256" key="2">
    <source>
        <dbReference type="ARBA" id="ARBA00012498"/>
    </source>
</evidence>
<evidence type="ECO:0000256" key="4">
    <source>
        <dbReference type="ARBA" id="ARBA00049261"/>
    </source>
</evidence>
<evidence type="ECO:0000256" key="1">
    <source>
        <dbReference type="ARBA" id="ARBA00007174"/>
    </source>
</evidence>
<dbReference type="InterPro" id="IPR002579">
    <property type="entry name" value="Met_Sox_Rdtase_MsrB_dom"/>
</dbReference>
<dbReference type="EMBL" id="CAJHUB010000653">
    <property type="protein sequence ID" value="CAD7669411.1"/>
    <property type="molecule type" value="Genomic_DNA"/>
</dbReference>
<dbReference type="Gene3D" id="2.170.150.20">
    <property type="entry name" value="Peptide methionine sulfoxide reductase"/>
    <property type="match status" value="1"/>
</dbReference>
<dbReference type="AlphaFoldDB" id="A0A811Y5B9"/>
<evidence type="ECO:0000313" key="6">
    <source>
        <dbReference type="EMBL" id="CAD7669411.1"/>
    </source>
</evidence>
<comment type="similarity">
    <text evidence="1">Belongs to the MsrB Met sulfoxide reductase family.</text>
</comment>
<dbReference type="Pfam" id="PF01641">
    <property type="entry name" value="SelR"/>
    <property type="match status" value="1"/>
</dbReference>
<proteinExistence type="inferred from homology"/>
<evidence type="ECO:0000256" key="3">
    <source>
        <dbReference type="ARBA" id="ARBA00023002"/>
    </source>
</evidence>
<dbReference type="EC" id="1.8.4.14" evidence="2"/>
<organism evidence="6 7">
    <name type="scientific">Nyctereutes procyonoides</name>
    <name type="common">Raccoon dog</name>
    <name type="synonym">Canis procyonoides</name>
    <dbReference type="NCBI Taxonomy" id="34880"/>
    <lineage>
        <taxon>Eukaryota</taxon>
        <taxon>Metazoa</taxon>
        <taxon>Chordata</taxon>
        <taxon>Craniata</taxon>
        <taxon>Vertebrata</taxon>
        <taxon>Euteleostomi</taxon>
        <taxon>Mammalia</taxon>
        <taxon>Eutheria</taxon>
        <taxon>Laurasiatheria</taxon>
        <taxon>Carnivora</taxon>
        <taxon>Caniformia</taxon>
        <taxon>Canidae</taxon>
        <taxon>Nyctereutes</taxon>
    </lineage>
</organism>
<keyword evidence="3" id="KW-0560">Oxidoreductase</keyword>
<dbReference type="Proteomes" id="UP000645828">
    <property type="component" value="Unassembled WGS sequence"/>
</dbReference>
<dbReference type="SUPFAM" id="SSF51316">
    <property type="entry name" value="Mss4-like"/>
    <property type="match status" value="1"/>
</dbReference>
<accession>A0A811Y5B9</accession>
<dbReference type="GO" id="GO:0033745">
    <property type="term" value="F:L-methionine-(R)-S-oxide reductase activity"/>
    <property type="evidence" value="ECO:0007669"/>
    <property type="project" value="UniProtKB-EC"/>
</dbReference>
<dbReference type="InterPro" id="IPR011057">
    <property type="entry name" value="Mss4-like_sf"/>
</dbReference>